<keyword evidence="1" id="KW-1133">Transmembrane helix</keyword>
<accession>A0A0A9HFP9</accession>
<evidence type="ECO:0000313" key="2">
    <source>
        <dbReference type="EMBL" id="JAE36010.1"/>
    </source>
</evidence>
<name>A0A0A9HFP9_ARUDO</name>
<reference evidence="2" key="2">
    <citation type="journal article" date="2015" name="Data Brief">
        <title>Shoot transcriptome of the giant reed, Arundo donax.</title>
        <authorList>
            <person name="Barrero R.A."/>
            <person name="Guerrero F.D."/>
            <person name="Moolhuijzen P."/>
            <person name="Goolsby J.A."/>
            <person name="Tidwell J."/>
            <person name="Bellgard S.E."/>
            <person name="Bellgard M.I."/>
        </authorList>
    </citation>
    <scope>NUCLEOTIDE SEQUENCE</scope>
    <source>
        <tissue evidence="2">Shoot tissue taken approximately 20 cm above the soil surface</tissue>
    </source>
</reference>
<feature type="transmembrane region" description="Helical" evidence="1">
    <location>
        <begin position="84"/>
        <end position="102"/>
    </location>
</feature>
<protein>
    <submittedName>
        <fullName evidence="2">Uncharacterized protein</fullName>
    </submittedName>
</protein>
<dbReference type="EMBL" id="GBRH01161886">
    <property type="protein sequence ID" value="JAE36010.1"/>
    <property type="molecule type" value="Transcribed_RNA"/>
</dbReference>
<evidence type="ECO:0000256" key="1">
    <source>
        <dbReference type="SAM" id="Phobius"/>
    </source>
</evidence>
<reference evidence="2" key="1">
    <citation type="submission" date="2014-09" db="EMBL/GenBank/DDBJ databases">
        <authorList>
            <person name="Magalhaes I.L.F."/>
            <person name="Oliveira U."/>
            <person name="Santos F.R."/>
            <person name="Vidigal T.H.D.A."/>
            <person name="Brescovit A.D."/>
            <person name="Santos A.J."/>
        </authorList>
    </citation>
    <scope>NUCLEOTIDE SEQUENCE</scope>
    <source>
        <tissue evidence="2">Shoot tissue taken approximately 20 cm above the soil surface</tissue>
    </source>
</reference>
<sequence length="106" mass="12144">MRDANEMPFLALLRRRHVWIAPGHGGEIVASGRSSSKLAAEGYSTIHQPCTTMRDMQSSERCLSRSGTSSPHLHARTARIARPMASRIFLFIYLFFFIIYEFKHLF</sequence>
<dbReference type="AlphaFoldDB" id="A0A0A9HFP9"/>
<keyword evidence="1" id="KW-0472">Membrane</keyword>
<keyword evidence="1" id="KW-0812">Transmembrane</keyword>
<proteinExistence type="predicted"/>
<organism evidence="2">
    <name type="scientific">Arundo donax</name>
    <name type="common">Giant reed</name>
    <name type="synonym">Donax arundinaceus</name>
    <dbReference type="NCBI Taxonomy" id="35708"/>
    <lineage>
        <taxon>Eukaryota</taxon>
        <taxon>Viridiplantae</taxon>
        <taxon>Streptophyta</taxon>
        <taxon>Embryophyta</taxon>
        <taxon>Tracheophyta</taxon>
        <taxon>Spermatophyta</taxon>
        <taxon>Magnoliopsida</taxon>
        <taxon>Liliopsida</taxon>
        <taxon>Poales</taxon>
        <taxon>Poaceae</taxon>
        <taxon>PACMAD clade</taxon>
        <taxon>Arundinoideae</taxon>
        <taxon>Arundineae</taxon>
        <taxon>Arundo</taxon>
    </lineage>
</organism>